<dbReference type="Proteomes" id="UP000663862">
    <property type="component" value="Unassembled WGS sequence"/>
</dbReference>
<evidence type="ECO:0000313" key="3">
    <source>
        <dbReference type="EMBL" id="CAF4144439.1"/>
    </source>
</evidence>
<evidence type="ECO:0000313" key="5">
    <source>
        <dbReference type="Proteomes" id="UP000663862"/>
    </source>
</evidence>
<sequence>MASSKTQAEHNKNASLETHSIFWLDTSVNNKENRAAQQKLRKMINQIRTCVDRKEFLDIIRTMQQGGLTILIASGQMSRIVVPEMQTLPQVSSIYVYCFDKEANLQWSQPYNKVKAVRIKLDELIDMIRAD</sequence>
<dbReference type="AlphaFoldDB" id="A0A820FG91"/>
<evidence type="ECO:0000313" key="1">
    <source>
        <dbReference type="EMBL" id="CAF3314011.1"/>
    </source>
</evidence>
<dbReference type="Proteomes" id="UP000663851">
    <property type="component" value="Unassembled WGS sequence"/>
</dbReference>
<protein>
    <submittedName>
        <fullName evidence="4">Uncharacterized protein</fullName>
    </submittedName>
</protein>
<evidence type="ECO:0000313" key="4">
    <source>
        <dbReference type="EMBL" id="CAF4264205.1"/>
    </source>
</evidence>
<gene>
    <name evidence="2" type="ORF">HFQ381_LOCUS2290</name>
    <name evidence="1" type="ORF">LUA448_LOCUS9285</name>
    <name evidence="4" type="ORF">TSG867_LOCUS3906</name>
    <name evidence="3" type="ORF">UJA718_LOCUS3093</name>
</gene>
<organism evidence="4 5">
    <name type="scientific">Rotaria socialis</name>
    <dbReference type="NCBI Taxonomy" id="392032"/>
    <lineage>
        <taxon>Eukaryota</taxon>
        <taxon>Metazoa</taxon>
        <taxon>Spiralia</taxon>
        <taxon>Gnathifera</taxon>
        <taxon>Rotifera</taxon>
        <taxon>Eurotatoria</taxon>
        <taxon>Bdelloidea</taxon>
        <taxon>Philodinida</taxon>
        <taxon>Philodinidae</taxon>
        <taxon>Rotaria</taxon>
    </lineage>
</organism>
<comment type="caution">
    <text evidence="4">The sequence shown here is derived from an EMBL/GenBank/DDBJ whole genome shotgun (WGS) entry which is preliminary data.</text>
</comment>
<dbReference type="EMBL" id="CAJOBQ010000122">
    <property type="protein sequence ID" value="CAF4264205.1"/>
    <property type="molecule type" value="Genomic_DNA"/>
</dbReference>
<name>A0A820FG91_9BILA</name>
<dbReference type="EMBL" id="CAJOBO010000073">
    <property type="protein sequence ID" value="CAF4120128.1"/>
    <property type="molecule type" value="Genomic_DNA"/>
</dbReference>
<keyword evidence="6" id="KW-1185">Reference proteome</keyword>
<proteinExistence type="predicted"/>
<dbReference type="EMBL" id="CAJNYD010001054">
    <property type="protein sequence ID" value="CAF3314011.1"/>
    <property type="molecule type" value="Genomic_DNA"/>
</dbReference>
<accession>A0A820FG91</accession>
<dbReference type="EMBL" id="CAJOBP010000223">
    <property type="protein sequence ID" value="CAF4144439.1"/>
    <property type="molecule type" value="Genomic_DNA"/>
</dbReference>
<dbReference type="Proteomes" id="UP000663873">
    <property type="component" value="Unassembled WGS sequence"/>
</dbReference>
<evidence type="ECO:0000313" key="2">
    <source>
        <dbReference type="EMBL" id="CAF4120128.1"/>
    </source>
</evidence>
<reference evidence="4" key="1">
    <citation type="submission" date="2021-02" db="EMBL/GenBank/DDBJ databases">
        <authorList>
            <person name="Nowell W R."/>
        </authorList>
    </citation>
    <scope>NUCLEOTIDE SEQUENCE</scope>
</reference>
<evidence type="ECO:0000313" key="6">
    <source>
        <dbReference type="Proteomes" id="UP000663873"/>
    </source>
</evidence>
<dbReference type="Proteomes" id="UP000663833">
    <property type="component" value="Unassembled WGS sequence"/>
</dbReference>